<evidence type="ECO:0000313" key="1">
    <source>
        <dbReference type="EMBL" id="KAJ7698525.1"/>
    </source>
</evidence>
<reference evidence="1" key="1">
    <citation type="submission" date="2023-03" db="EMBL/GenBank/DDBJ databases">
        <title>Massive genome expansion in bonnet fungi (Mycena s.s.) driven by repeated elements and novel gene families across ecological guilds.</title>
        <authorList>
            <consortium name="Lawrence Berkeley National Laboratory"/>
            <person name="Harder C.B."/>
            <person name="Miyauchi S."/>
            <person name="Viragh M."/>
            <person name="Kuo A."/>
            <person name="Thoen E."/>
            <person name="Andreopoulos B."/>
            <person name="Lu D."/>
            <person name="Skrede I."/>
            <person name="Drula E."/>
            <person name="Henrissat B."/>
            <person name="Morin E."/>
            <person name="Kohler A."/>
            <person name="Barry K."/>
            <person name="LaButti K."/>
            <person name="Morin E."/>
            <person name="Salamov A."/>
            <person name="Lipzen A."/>
            <person name="Mereny Z."/>
            <person name="Hegedus B."/>
            <person name="Baldrian P."/>
            <person name="Stursova M."/>
            <person name="Weitz H."/>
            <person name="Taylor A."/>
            <person name="Grigoriev I.V."/>
            <person name="Nagy L.G."/>
            <person name="Martin F."/>
            <person name="Kauserud H."/>
        </authorList>
    </citation>
    <scope>NUCLEOTIDE SEQUENCE</scope>
    <source>
        <strain evidence="1">CBHHK182m</strain>
    </source>
</reference>
<sequence>MGSLANSCSDLGEHQKAQELMSVVLEERKQLFDLGEHLKAQELMSVVLKKQKQLLDEDYPDTLLTMANLASSYFLCSNVPIYVTTQLNHNNIFVL</sequence>
<proteinExistence type="predicted"/>
<keyword evidence="2" id="KW-1185">Reference proteome</keyword>
<name>A0AAD7GJX6_9AGAR</name>
<gene>
    <name evidence="1" type="ORF">B0H16DRAFT_1903338</name>
</gene>
<evidence type="ECO:0000313" key="2">
    <source>
        <dbReference type="Proteomes" id="UP001215598"/>
    </source>
</evidence>
<evidence type="ECO:0008006" key="3">
    <source>
        <dbReference type="Google" id="ProtNLM"/>
    </source>
</evidence>
<accession>A0AAD7GJX6</accession>
<protein>
    <recommendedName>
        <fullName evidence="3">Kinesin light chain</fullName>
    </recommendedName>
</protein>
<dbReference type="InterPro" id="IPR011990">
    <property type="entry name" value="TPR-like_helical_dom_sf"/>
</dbReference>
<organism evidence="1 2">
    <name type="scientific">Mycena metata</name>
    <dbReference type="NCBI Taxonomy" id="1033252"/>
    <lineage>
        <taxon>Eukaryota</taxon>
        <taxon>Fungi</taxon>
        <taxon>Dikarya</taxon>
        <taxon>Basidiomycota</taxon>
        <taxon>Agaricomycotina</taxon>
        <taxon>Agaricomycetes</taxon>
        <taxon>Agaricomycetidae</taxon>
        <taxon>Agaricales</taxon>
        <taxon>Marasmiineae</taxon>
        <taxon>Mycenaceae</taxon>
        <taxon>Mycena</taxon>
    </lineage>
</organism>
<comment type="caution">
    <text evidence="1">The sequence shown here is derived from an EMBL/GenBank/DDBJ whole genome shotgun (WGS) entry which is preliminary data.</text>
</comment>
<dbReference type="AlphaFoldDB" id="A0AAD7GJX6"/>
<dbReference type="Gene3D" id="1.25.40.10">
    <property type="entry name" value="Tetratricopeptide repeat domain"/>
    <property type="match status" value="1"/>
</dbReference>
<dbReference type="Proteomes" id="UP001215598">
    <property type="component" value="Unassembled WGS sequence"/>
</dbReference>
<dbReference type="EMBL" id="JARKIB010000586">
    <property type="protein sequence ID" value="KAJ7698525.1"/>
    <property type="molecule type" value="Genomic_DNA"/>
</dbReference>